<dbReference type="SUPFAM" id="SSF52833">
    <property type="entry name" value="Thioredoxin-like"/>
    <property type="match status" value="1"/>
</dbReference>
<dbReference type="STRING" id="420998.JDO7802_01051"/>
<gene>
    <name evidence="2" type="ORF">JDO7802_01051</name>
</gene>
<evidence type="ECO:0000313" key="2">
    <source>
        <dbReference type="EMBL" id="CTQ49042.1"/>
    </source>
</evidence>
<protein>
    <submittedName>
        <fullName evidence="2">AhpC/TSA family protein</fullName>
    </submittedName>
</protein>
<dbReference type="AlphaFoldDB" id="A0A0M6YFA3"/>
<dbReference type="GO" id="GO:0016491">
    <property type="term" value="F:oxidoreductase activity"/>
    <property type="evidence" value="ECO:0007669"/>
    <property type="project" value="InterPro"/>
</dbReference>
<dbReference type="InterPro" id="IPR000866">
    <property type="entry name" value="AhpC/TSA"/>
</dbReference>
<dbReference type="EMBL" id="CXSU01000011">
    <property type="protein sequence ID" value="CTQ49042.1"/>
    <property type="molecule type" value="Genomic_DNA"/>
</dbReference>
<keyword evidence="3" id="KW-1185">Reference proteome</keyword>
<accession>A0A0M6YFA3</accession>
<name>A0A0M6YFA3_9RHOB</name>
<dbReference type="PROSITE" id="PS51352">
    <property type="entry name" value="THIOREDOXIN_2"/>
    <property type="match status" value="1"/>
</dbReference>
<evidence type="ECO:0000259" key="1">
    <source>
        <dbReference type="PROSITE" id="PS51352"/>
    </source>
</evidence>
<proteinExistence type="predicted"/>
<evidence type="ECO:0000313" key="3">
    <source>
        <dbReference type="Proteomes" id="UP000049222"/>
    </source>
</evidence>
<feature type="domain" description="Thioredoxin" evidence="1">
    <location>
        <begin position="8"/>
        <end position="166"/>
    </location>
</feature>
<sequence length="177" mass="19457">MTQTTTMPLPGQPAPALDLDLIIDAKWRLADQSPKAFTMIVFYRGLHCPICGDYLAGLHDLYDDFLAKGVEVINVSMDSKDKAVEAQAKWNLDPIPMGYGLTEEQARAWGLYMSKARSDADPDVFSEPGLAMVKPGGTLNMMEMGSAPYLRPDLKLLLSKLDFVIDKDFPPRGAYGG</sequence>
<dbReference type="Proteomes" id="UP000049222">
    <property type="component" value="Unassembled WGS sequence"/>
</dbReference>
<reference evidence="2 3" key="1">
    <citation type="submission" date="2015-07" db="EMBL/GenBank/DDBJ databases">
        <authorList>
            <person name="Noorani M."/>
        </authorList>
    </citation>
    <scope>NUCLEOTIDE SEQUENCE [LARGE SCALE GENOMIC DNA]</scope>
    <source>
        <strain evidence="2 3">CECT 7802</strain>
    </source>
</reference>
<organism evidence="2 3">
    <name type="scientific">Jannaschia donghaensis</name>
    <dbReference type="NCBI Taxonomy" id="420998"/>
    <lineage>
        <taxon>Bacteria</taxon>
        <taxon>Pseudomonadati</taxon>
        <taxon>Pseudomonadota</taxon>
        <taxon>Alphaproteobacteria</taxon>
        <taxon>Rhodobacterales</taxon>
        <taxon>Roseobacteraceae</taxon>
        <taxon>Jannaschia</taxon>
    </lineage>
</organism>
<dbReference type="Gene3D" id="3.40.30.10">
    <property type="entry name" value="Glutaredoxin"/>
    <property type="match status" value="1"/>
</dbReference>
<dbReference type="InterPro" id="IPR036249">
    <property type="entry name" value="Thioredoxin-like_sf"/>
</dbReference>
<dbReference type="GO" id="GO:0016209">
    <property type="term" value="F:antioxidant activity"/>
    <property type="evidence" value="ECO:0007669"/>
    <property type="project" value="InterPro"/>
</dbReference>
<dbReference type="InterPro" id="IPR013766">
    <property type="entry name" value="Thioredoxin_domain"/>
</dbReference>
<dbReference type="RefSeq" id="WP_222836394.1">
    <property type="nucleotide sequence ID" value="NZ_CXSU01000011.1"/>
</dbReference>
<dbReference type="Pfam" id="PF00578">
    <property type="entry name" value="AhpC-TSA"/>
    <property type="match status" value="1"/>
</dbReference>